<proteinExistence type="predicted"/>
<evidence type="ECO:0000313" key="3">
    <source>
        <dbReference type="EMBL" id="TDD50066.1"/>
    </source>
</evidence>
<dbReference type="PANTHER" id="PTHR43139:SF52">
    <property type="entry name" value="SI:DKEY-122A22.2"/>
    <property type="match status" value="1"/>
</dbReference>
<dbReference type="AlphaFoldDB" id="A0A4R4YXE9"/>
<dbReference type="InterPro" id="IPR052370">
    <property type="entry name" value="Meta-cleavage_hydrolase"/>
</dbReference>
<evidence type="ECO:0000313" key="4">
    <source>
        <dbReference type="Proteomes" id="UP000295124"/>
    </source>
</evidence>
<sequence length="336" mass="35253">MSVGHVGASVDGTRDSPASEGSDGELGWCIGSGVGFSTRIGVGVSEVSSCVIDGVELVYSYRAGDGPCVVFISGLGESGAAWDAVIGLMPAGTATFTYARAGCGDSGALPAALVSEERSIVWGAEQLRKLLEAADVQGPWVPVGHSIGGLIADAFARRWPESVGGMVLVDASDAAFNDGLDEPEEVYVDGRDGEGWRISMPATLQNFEPGPERPVETVVIGSAIWRWLSLDDPSPYRPLTLPEIDQRWHRHQLALAERWSGHLVVPHTAGHSVHREAPELVATTTHAVVVAAAAETPVELDQEALIKSGGAVRVSVKDGALTVWDSTGERGTARDV</sequence>
<organism evidence="3 4">
    <name type="scientific">Kribbella antibiotica</name>
    <dbReference type="NCBI Taxonomy" id="190195"/>
    <lineage>
        <taxon>Bacteria</taxon>
        <taxon>Bacillati</taxon>
        <taxon>Actinomycetota</taxon>
        <taxon>Actinomycetes</taxon>
        <taxon>Propionibacteriales</taxon>
        <taxon>Kribbellaceae</taxon>
        <taxon>Kribbella</taxon>
    </lineage>
</organism>
<dbReference type="EMBL" id="SMKX01000124">
    <property type="protein sequence ID" value="TDD50066.1"/>
    <property type="molecule type" value="Genomic_DNA"/>
</dbReference>
<accession>A0A4R4YXE9</accession>
<keyword evidence="3" id="KW-0378">Hydrolase</keyword>
<dbReference type="OrthoDB" id="7185741at2"/>
<keyword evidence="4" id="KW-1185">Reference proteome</keyword>
<dbReference type="GO" id="GO:0016787">
    <property type="term" value="F:hydrolase activity"/>
    <property type="evidence" value="ECO:0007669"/>
    <property type="project" value="UniProtKB-KW"/>
</dbReference>
<name>A0A4R4YXE9_9ACTN</name>
<gene>
    <name evidence="3" type="ORF">E1263_31355</name>
</gene>
<dbReference type="SUPFAM" id="SSF53474">
    <property type="entry name" value="alpha/beta-Hydrolases"/>
    <property type="match status" value="1"/>
</dbReference>
<reference evidence="3 4" key="1">
    <citation type="submission" date="2019-03" db="EMBL/GenBank/DDBJ databases">
        <title>Draft genome sequences of novel Actinobacteria.</title>
        <authorList>
            <person name="Sahin N."/>
            <person name="Ay H."/>
            <person name="Saygin H."/>
        </authorList>
    </citation>
    <scope>NUCLEOTIDE SEQUENCE [LARGE SCALE GENOMIC DNA]</scope>
    <source>
        <strain evidence="3 4">JCM 13523</strain>
    </source>
</reference>
<dbReference type="Proteomes" id="UP000295124">
    <property type="component" value="Unassembled WGS sequence"/>
</dbReference>
<dbReference type="InterPro" id="IPR000073">
    <property type="entry name" value="AB_hydrolase_1"/>
</dbReference>
<dbReference type="Gene3D" id="3.40.50.1820">
    <property type="entry name" value="alpha/beta hydrolase"/>
    <property type="match status" value="1"/>
</dbReference>
<protein>
    <submittedName>
        <fullName evidence="3">Alpha/beta hydrolase</fullName>
    </submittedName>
</protein>
<dbReference type="Pfam" id="PF12697">
    <property type="entry name" value="Abhydrolase_6"/>
    <property type="match status" value="1"/>
</dbReference>
<evidence type="ECO:0000259" key="2">
    <source>
        <dbReference type="Pfam" id="PF12697"/>
    </source>
</evidence>
<evidence type="ECO:0000256" key="1">
    <source>
        <dbReference type="SAM" id="MobiDB-lite"/>
    </source>
</evidence>
<dbReference type="PANTHER" id="PTHR43139">
    <property type="entry name" value="SI:DKEY-122A22.2"/>
    <property type="match status" value="1"/>
</dbReference>
<feature type="region of interest" description="Disordered" evidence="1">
    <location>
        <begin position="1"/>
        <end position="22"/>
    </location>
</feature>
<dbReference type="InterPro" id="IPR029058">
    <property type="entry name" value="AB_hydrolase_fold"/>
</dbReference>
<comment type="caution">
    <text evidence="3">The sequence shown here is derived from an EMBL/GenBank/DDBJ whole genome shotgun (WGS) entry which is preliminary data.</text>
</comment>
<feature type="domain" description="AB hydrolase-1" evidence="2">
    <location>
        <begin position="69"/>
        <end position="282"/>
    </location>
</feature>